<reference evidence="1" key="1">
    <citation type="submission" date="2023-07" db="EMBL/GenBank/DDBJ databases">
        <title>Sequencing the genomes of 1000 actinobacteria strains.</title>
        <authorList>
            <person name="Klenk H.-P."/>
        </authorList>
    </citation>
    <scope>NUCLEOTIDE SEQUENCE</scope>
    <source>
        <strain evidence="1">DSM 45977</strain>
    </source>
</reference>
<dbReference type="AlphaFoldDB" id="A0AAE4CN61"/>
<evidence type="ECO:0000313" key="1">
    <source>
        <dbReference type="EMBL" id="MDR7303086.1"/>
    </source>
</evidence>
<organism evidence="1 2">
    <name type="scientific">Haloactinomyces albus</name>
    <dbReference type="NCBI Taxonomy" id="1352928"/>
    <lineage>
        <taxon>Bacteria</taxon>
        <taxon>Bacillati</taxon>
        <taxon>Actinomycetota</taxon>
        <taxon>Actinomycetes</taxon>
        <taxon>Actinopolysporales</taxon>
        <taxon>Actinopolysporaceae</taxon>
        <taxon>Haloactinomyces</taxon>
    </lineage>
</organism>
<name>A0AAE4CN61_9ACTN</name>
<sequence>MRRIRELLARLGRGARSSEPPVIDVDDPDLHVVVEAFDDAEAASTALARAPHWQPDRPAVLRHYLSLPSTDTESVATLLHEDGWTVRESVHGPIPEEPANTSDGEQATTVIALRVQRLDALHCAQASARMAGLAQRFRGRALGWDALQPGQAN</sequence>
<accession>A0AAE4CN61</accession>
<protein>
    <submittedName>
        <fullName evidence="1">Uncharacterized protein</fullName>
    </submittedName>
</protein>
<dbReference type="Proteomes" id="UP001180845">
    <property type="component" value="Unassembled WGS sequence"/>
</dbReference>
<evidence type="ECO:0000313" key="2">
    <source>
        <dbReference type="Proteomes" id="UP001180845"/>
    </source>
</evidence>
<comment type="caution">
    <text evidence="1">The sequence shown here is derived from an EMBL/GenBank/DDBJ whole genome shotgun (WGS) entry which is preliminary data.</text>
</comment>
<keyword evidence="2" id="KW-1185">Reference proteome</keyword>
<gene>
    <name evidence="1" type="ORF">JOF55_003267</name>
</gene>
<proteinExistence type="predicted"/>
<dbReference type="EMBL" id="JAVDXW010000001">
    <property type="protein sequence ID" value="MDR7303086.1"/>
    <property type="molecule type" value="Genomic_DNA"/>
</dbReference>